<keyword evidence="2" id="KW-1003">Cell membrane</keyword>
<dbReference type="RefSeq" id="WP_045531307.1">
    <property type="nucleotide sequence ID" value="NZ_AP014568.1"/>
</dbReference>
<evidence type="ECO:0000256" key="11">
    <source>
        <dbReference type="ARBA" id="ARBA00042775"/>
    </source>
</evidence>
<keyword evidence="12" id="KW-0697">Rotamase</keyword>
<dbReference type="Gene3D" id="3.10.50.40">
    <property type="match status" value="1"/>
</dbReference>
<sequence length="648" mass="71286">MFDFFRNNIKFLMAVLMLLIIPAFVLVGVEGYGTLGDDPNAVARVGGTDITRNQWEERHRNQIDQLLARTPGLQRAQLDTEASRFATLERMIDEQLILLAAQEGRFLVTDQQLAATLAQDPTIAQLRLPDGTLDLERYRQLLAGQGLTPEQFEESVRADLIRRQLIEGLAVTALAPPKLAEQALQPFLQRREIQFTVFRPDAFRAGIAISEADLKAFYEQNPNLFQSAEQVDVEYLVLDLQAVAQRITVSEADLRAHYEKTRVQLAAKEERRASHILLTLEPGASPEQQAQVRARAEELLAQLRQNPARFAELAQAHSQDPGSAARGGDLGFFARGAMVPPFEQAVFALQRGAISDLVQSDFGFHIIQLVEVRQPPAEPFEAVRERLAAELRQQQAQLRFAEAAESFSNLVYEQADSLAPAAQALGLTVRRAQAVVRSGGTQPAGLAPALSNERLLEALFASDSLALKRNTEAIEVSAGQQLVSARVLAHRPAQLQPLDAVRPQAREQLLQRRSLEASRTEGQARLADWRQNPDAAQGRLSPAVALSRTEPQGAPQEVLRAVLSAAAPAADAPSWVGVDMGPDGYAVIRINRVLEREAPDAVRAGLERNQLAQLWAQAETQAYLRLLRARFEVEILQPRPAADAAAAS</sequence>
<protein>
    <recommendedName>
        <fullName evidence="10">Periplasmic chaperone PpiD</fullName>
    </recommendedName>
    <alternativeName>
        <fullName evidence="11">Periplasmic folding chaperone</fullName>
    </alternativeName>
</protein>
<reference evidence="14 15" key="1">
    <citation type="journal article" date="2014" name="Nat. Commun.">
        <title>Physiological and genomic features of highly alkaliphilic hydrogen-utilizing Betaproteobacteria from a continental serpentinizing site.</title>
        <authorList>
            <person name="Suzuki S."/>
            <person name="Kuenen J.G."/>
            <person name="Schipper K."/>
            <person name="van der Velde S."/>
            <person name="Ishii S."/>
            <person name="Wu A."/>
            <person name="Sorokin D.Y."/>
            <person name="Tenney A."/>
            <person name="Meng X.Y."/>
            <person name="Morrill P.L."/>
            <person name="Kamagata Y."/>
            <person name="Muyzer G."/>
            <person name="Nealson K.H."/>
        </authorList>
    </citation>
    <scope>NUCLEOTIDE SEQUENCE [LARGE SCALE GENOMIC DNA]</scope>
    <source>
        <strain evidence="14 15">A1</strain>
    </source>
</reference>
<dbReference type="STRING" id="1458425.SRAA_1007"/>
<evidence type="ECO:0000256" key="10">
    <source>
        <dbReference type="ARBA" id="ARBA00040743"/>
    </source>
</evidence>
<dbReference type="Pfam" id="PF13624">
    <property type="entry name" value="SurA_N_3"/>
    <property type="match status" value="1"/>
</dbReference>
<dbReference type="Proteomes" id="UP000067461">
    <property type="component" value="Chromosome"/>
</dbReference>
<keyword evidence="4" id="KW-0812">Transmembrane</keyword>
<comment type="similarity">
    <text evidence="9">Belongs to the PpiD chaperone family.</text>
</comment>
<proteinExistence type="inferred from homology"/>
<dbReference type="PROSITE" id="PS50198">
    <property type="entry name" value="PPIC_PPIASE_2"/>
    <property type="match status" value="1"/>
</dbReference>
<keyword evidence="3" id="KW-0997">Cell inner membrane</keyword>
<evidence type="ECO:0000256" key="5">
    <source>
        <dbReference type="ARBA" id="ARBA00022989"/>
    </source>
</evidence>
<evidence type="ECO:0000256" key="1">
    <source>
        <dbReference type="ARBA" id="ARBA00004382"/>
    </source>
</evidence>
<evidence type="ECO:0000313" key="14">
    <source>
        <dbReference type="EMBL" id="BAO80861.1"/>
    </source>
</evidence>
<dbReference type="HOGENOM" id="CLU_023843_1_2_4"/>
<keyword evidence="6" id="KW-0472">Membrane</keyword>
<dbReference type="AlphaFoldDB" id="A0A060NGL7"/>
<evidence type="ECO:0000259" key="13">
    <source>
        <dbReference type="PROSITE" id="PS50198"/>
    </source>
</evidence>
<comment type="subcellular location">
    <subcellularLocation>
        <location evidence="1">Cell inner membrane</location>
        <topology evidence="1">Single-pass type II membrane protein</topology>
        <orientation evidence="1">Periplasmic side</orientation>
    </subcellularLocation>
</comment>
<dbReference type="OrthoDB" id="9812372at2"/>
<dbReference type="EMBL" id="AP014568">
    <property type="protein sequence ID" value="BAO80861.1"/>
    <property type="molecule type" value="Genomic_DNA"/>
</dbReference>
<dbReference type="PROSITE" id="PS01096">
    <property type="entry name" value="PPIC_PPIASE_1"/>
    <property type="match status" value="1"/>
</dbReference>
<keyword evidence="8 12" id="KW-0413">Isomerase</keyword>
<keyword evidence="15" id="KW-1185">Reference proteome</keyword>
<evidence type="ECO:0000256" key="3">
    <source>
        <dbReference type="ARBA" id="ARBA00022519"/>
    </source>
</evidence>
<evidence type="ECO:0000256" key="8">
    <source>
        <dbReference type="ARBA" id="ARBA00023235"/>
    </source>
</evidence>
<dbReference type="KEGG" id="cbaa:SRAA_1007"/>
<dbReference type="PANTHER" id="PTHR47529:SF1">
    <property type="entry name" value="PERIPLASMIC CHAPERONE PPID"/>
    <property type="match status" value="1"/>
</dbReference>
<evidence type="ECO:0000256" key="4">
    <source>
        <dbReference type="ARBA" id="ARBA00022692"/>
    </source>
</evidence>
<dbReference type="InterPro" id="IPR027304">
    <property type="entry name" value="Trigger_fact/SurA_dom_sf"/>
</dbReference>
<dbReference type="GO" id="GO:0005886">
    <property type="term" value="C:plasma membrane"/>
    <property type="evidence" value="ECO:0007669"/>
    <property type="project" value="UniProtKB-SubCell"/>
</dbReference>
<dbReference type="SUPFAM" id="SSF54534">
    <property type="entry name" value="FKBP-like"/>
    <property type="match status" value="1"/>
</dbReference>
<keyword evidence="5" id="KW-1133">Transmembrane helix</keyword>
<evidence type="ECO:0000256" key="9">
    <source>
        <dbReference type="ARBA" id="ARBA00038408"/>
    </source>
</evidence>
<feature type="domain" description="PpiC" evidence="13">
    <location>
        <begin position="268"/>
        <end position="371"/>
    </location>
</feature>
<evidence type="ECO:0000313" key="15">
    <source>
        <dbReference type="Proteomes" id="UP000067461"/>
    </source>
</evidence>
<evidence type="ECO:0000256" key="2">
    <source>
        <dbReference type="ARBA" id="ARBA00022475"/>
    </source>
</evidence>
<dbReference type="Pfam" id="PF00639">
    <property type="entry name" value="Rotamase"/>
    <property type="match status" value="1"/>
</dbReference>
<dbReference type="InterPro" id="IPR046357">
    <property type="entry name" value="PPIase_dom_sf"/>
</dbReference>
<dbReference type="InterPro" id="IPR000297">
    <property type="entry name" value="PPIase_PpiC"/>
</dbReference>
<dbReference type="Gene3D" id="1.10.4030.10">
    <property type="entry name" value="Porin chaperone SurA, peptide-binding domain"/>
    <property type="match status" value="1"/>
</dbReference>
<evidence type="ECO:0000256" key="7">
    <source>
        <dbReference type="ARBA" id="ARBA00023186"/>
    </source>
</evidence>
<name>A0A060NGL7_9BURK</name>
<evidence type="ECO:0000256" key="6">
    <source>
        <dbReference type="ARBA" id="ARBA00023136"/>
    </source>
</evidence>
<dbReference type="InterPro" id="IPR023058">
    <property type="entry name" value="PPIase_PpiC_CS"/>
</dbReference>
<dbReference type="InterPro" id="IPR052029">
    <property type="entry name" value="PpiD_chaperone"/>
</dbReference>
<dbReference type="PANTHER" id="PTHR47529">
    <property type="entry name" value="PEPTIDYL-PROLYL CIS-TRANS ISOMERASE D"/>
    <property type="match status" value="1"/>
</dbReference>
<evidence type="ECO:0000256" key="12">
    <source>
        <dbReference type="PROSITE-ProRule" id="PRU00278"/>
    </source>
</evidence>
<accession>A0A060NGL7</accession>
<keyword evidence="7" id="KW-0143">Chaperone</keyword>
<gene>
    <name evidence="14" type="ORF">SRAA_1007</name>
</gene>
<dbReference type="SUPFAM" id="SSF109998">
    <property type="entry name" value="Triger factor/SurA peptide-binding domain-like"/>
    <property type="match status" value="1"/>
</dbReference>
<organism evidence="14 15">
    <name type="scientific">Serpentinimonas raichei</name>
    <dbReference type="NCBI Taxonomy" id="1458425"/>
    <lineage>
        <taxon>Bacteria</taxon>
        <taxon>Pseudomonadati</taxon>
        <taxon>Pseudomonadota</taxon>
        <taxon>Betaproteobacteria</taxon>
        <taxon>Burkholderiales</taxon>
        <taxon>Comamonadaceae</taxon>
        <taxon>Serpentinimonas</taxon>
    </lineage>
</organism>
<dbReference type="GO" id="GO:0003755">
    <property type="term" value="F:peptidyl-prolyl cis-trans isomerase activity"/>
    <property type="evidence" value="ECO:0007669"/>
    <property type="project" value="UniProtKB-KW"/>
</dbReference>